<comment type="caution">
    <text evidence="2">The sequence shown here is derived from an EMBL/GenBank/DDBJ whole genome shotgun (WGS) entry which is preliminary data.</text>
</comment>
<accession>A0ABV6DMD3</accession>
<dbReference type="InterPro" id="IPR036249">
    <property type="entry name" value="Thioredoxin-like_sf"/>
</dbReference>
<evidence type="ECO:0000313" key="3">
    <source>
        <dbReference type="Proteomes" id="UP001589776"/>
    </source>
</evidence>
<organism evidence="2 3">
    <name type="scientific">Paenibacillus chartarius</name>
    <dbReference type="NCBI Taxonomy" id="747481"/>
    <lineage>
        <taxon>Bacteria</taxon>
        <taxon>Bacillati</taxon>
        <taxon>Bacillota</taxon>
        <taxon>Bacilli</taxon>
        <taxon>Bacillales</taxon>
        <taxon>Paenibacillaceae</taxon>
        <taxon>Paenibacillus</taxon>
    </lineage>
</organism>
<dbReference type="RefSeq" id="WP_377471176.1">
    <property type="nucleotide sequence ID" value="NZ_JBHLWN010000063.1"/>
</dbReference>
<dbReference type="EMBL" id="JBHLWN010000063">
    <property type="protein sequence ID" value="MFC0213804.1"/>
    <property type="molecule type" value="Genomic_DNA"/>
</dbReference>
<keyword evidence="3" id="KW-1185">Reference proteome</keyword>
<dbReference type="Proteomes" id="UP001589776">
    <property type="component" value="Unassembled WGS sequence"/>
</dbReference>
<evidence type="ECO:0000313" key="2">
    <source>
        <dbReference type="EMBL" id="MFC0213804.1"/>
    </source>
</evidence>
<dbReference type="Pfam" id="PF02630">
    <property type="entry name" value="SCO1-SenC"/>
    <property type="match status" value="1"/>
</dbReference>
<comment type="similarity">
    <text evidence="1">Belongs to the SCO1/2 family.</text>
</comment>
<dbReference type="Gene3D" id="3.40.30.10">
    <property type="entry name" value="Glutaredoxin"/>
    <property type="match status" value="1"/>
</dbReference>
<proteinExistence type="inferred from homology"/>
<name>A0ABV6DMD3_9BACL</name>
<dbReference type="SUPFAM" id="SSF52833">
    <property type="entry name" value="Thioredoxin-like"/>
    <property type="match status" value="1"/>
</dbReference>
<evidence type="ECO:0000256" key="1">
    <source>
        <dbReference type="ARBA" id="ARBA00010996"/>
    </source>
</evidence>
<reference evidence="2 3" key="1">
    <citation type="submission" date="2024-09" db="EMBL/GenBank/DDBJ databases">
        <authorList>
            <person name="Sun Q."/>
            <person name="Mori K."/>
        </authorList>
    </citation>
    <scope>NUCLEOTIDE SEQUENCE [LARGE SCALE GENOMIC DNA]</scope>
    <source>
        <strain evidence="2 3">CCM 7759</strain>
    </source>
</reference>
<protein>
    <submittedName>
        <fullName evidence="2">SCO family protein</fullName>
    </submittedName>
</protein>
<gene>
    <name evidence="2" type="ORF">ACFFK0_15340</name>
</gene>
<dbReference type="InterPro" id="IPR003782">
    <property type="entry name" value="SCO1/SenC"/>
</dbReference>
<sequence>MNVKVADFTFTNQDGEPFGLADSKDKVWVAYFTFTHCTTVRRTAANDEKCRDQGRNCILHLSRLFSKSGFIINIEPLKPKAKRRFRNITTSAIYPVGQISSWHFPFHIIRIEQKQTQQQDQRR</sequence>